<reference evidence="2" key="1">
    <citation type="submission" date="2024-05" db="EMBL/GenBank/DDBJ databases">
        <title>Campylobacter coli isolated from environmental waters in Slovenia.</title>
        <authorList>
            <person name="Zautner A.E."/>
            <person name="Bunk B."/>
            <person name="Riedel T."/>
            <person name="Sproeer C."/>
        </authorList>
    </citation>
    <scope>NUCLEOTIDE SEQUENCE</scope>
    <source>
        <strain evidence="2">CCS1377</strain>
    </source>
</reference>
<keyword evidence="1" id="KW-0472">Membrane</keyword>
<evidence type="ECO:0000313" key="2">
    <source>
        <dbReference type="EMBL" id="XBJ30200.1"/>
    </source>
</evidence>
<proteinExistence type="predicted"/>
<dbReference type="EMBL" id="CP155620">
    <property type="protein sequence ID" value="XBJ30200.1"/>
    <property type="molecule type" value="Genomic_DNA"/>
</dbReference>
<protein>
    <submittedName>
        <fullName evidence="2">Uncharacterized protein</fullName>
    </submittedName>
</protein>
<sequence length="178" mass="21223">MNLLTIYLIYYTLPLKNSLKHKMLFKIKMNPNSKSGKLVKYTGIAIFFSGLIGIWRNFEGFYQLPFFFELENENLKALWSLQISVSSMITGIFLLLFSVVNLMVVCEDGIYIPTTHNLFYKKFIKREDLEIFEEKKEFLKKFQTCLIIKAKNETLECFESMYKKEDLEKLKIWYENKL</sequence>
<keyword evidence="1" id="KW-1133">Transmembrane helix</keyword>
<evidence type="ECO:0000256" key="1">
    <source>
        <dbReference type="SAM" id="Phobius"/>
    </source>
</evidence>
<feature type="transmembrane region" description="Helical" evidence="1">
    <location>
        <begin position="78"/>
        <end position="104"/>
    </location>
</feature>
<feature type="transmembrane region" description="Helical" evidence="1">
    <location>
        <begin position="38"/>
        <end position="58"/>
    </location>
</feature>
<dbReference type="AlphaFoldDB" id="A0AAU7E8B3"/>
<gene>
    <name evidence="2" type="ORF">AAH949_01610</name>
</gene>
<keyword evidence="1" id="KW-0812">Transmembrane</keyword>
<accession>A0AAU7E8B3</accession>
<name>A0AAU7E8B3_9BACT</name>
<organism evidence="2">
    <name type="scientific">Campylobacter sp. CCS1377</name>
    <dbReference type="NCBI Taxonomy" id="3158229"/>
    <lineage>
        <taxon>Bacteria</taxon>
        <taxon>Pseudomonadati</taxon>
        <taxon>Campylobacterota</taxon>
        <taxon>Epsilonproteobacteria</taxon>
        <taxon>Campylobacterales</taxon>
        <taxon>Campylobacteraceae</taxon>
        <taxon>Campylobacter</taxon>
    </lineage>
</organism>
<dbReference type="RefSeq" id="WP_348519176.1">
    <property type="nucleotide sequence ID" value="NZ_CP155620.1"/>
</dbReference>